<dbReference type="GO" id="GO:0005829">
    <property type="term" value="C:cytosol"/>
    <property type="evidence" value="ECO:0007669"/>
    <property type="project" value="TreeGrafter"/>
</dbReference>
<dbReference type="NCBIfam" id="TIGR00097">
    <property type="entry name" value="HMP-P_kinase"/>
    <property type="match status" value="1"/>
</dbReference>
<gene>
    <name evidence="8" type="ORF">HCUR_00315</name>
</gene>
<dbReference type="EC" id="2.7.1.49" evidence="2"/>
<accession>A0A2S5RDG1</accession>
<evidence type="ECO:0000256" key="6">
    <source>
        <dbReference type="ARBA" id="ARBA00022840"/>
    </source>
</evidence>
<proteinExistence type="predicted"/>
<dbReference type="UniPathway" id="UPA00060">
    <property type="reaction ID" value="UER00138"/>
</dbReference>
<dbReference type="Proteomes" id="UP000239425">
    <property type="component" value="Unassembled WGS sequence"/>
</dbReference>
<keyword evidence="9" id="KW-1185">Reference proteome</keyword>
<keyword evidence="4" id="KW-0547">Nucleotide-binding</keyword>
<reference evidence="8 9" key="1">
    <citation type="submission" date="2017-11" db="EMBL/GenBank/DDBJ databases">
        <title>Comparative genomic analysis of Holospora spp., intranuclear symbionts of paramecia.</title>
        <authorList>
            <person name="Garushyants S.K."/>
            <person name="Beliavskaya A."/>
            <person name="Malko D.B."/>
            <person name="Logacheva M.D."/>
            <person name="Rautian M.S."/>
            <person name="Gelfand M.S."/>
        </authorList>
    </citation>
    <scope>NUCLEOTIDE SEQUENCE [LARGE SCALE GENOMIC DNA]</scope>
    <source>
        <strain evidence="9">02AZ16</strain>
    </source>
</reference>
<dbReference type="OrthoDB" id="9810880at2"/>
<dbReference type="GO" id="GO:0008972">
    <property type="term" value="F:phosphomethylpyrimidine kinase activity"/>
    <property type="evidence" value="ECO:0007669"/>
    <property type="project" value="InterPro"/>
</dbReference>
<dbReference type="InterPro" id="IPR013749">
    <property type="entry name" value="PM/HMP-P_kinase-1"/>
</dbReference>
<keyword evidence="6" id="KW-0067">ATP-binding</keyword>
<evidence type="ECO:0000256" key="4">
    <source>
        <dbReference type="ARBA" id="ARBA00022741"/>
    </source>
</evidence>
<evidence type="ECO:0000256" key="1">
    <source>
        <dbReference type="ARBA" id="ARBA00004948"/>
    </source>
</evidence>
<dbReference type="CDD" id="cd01169">
    <property type="entry name" value="HMPP_kinase"/>
    <property type="match status" value="1"/>
</dbReference>
<dbReference type="RefSeq" id="WP_104206445.1">
    <property type="nucleotide sequence ID" value="NZ_PHHC01000065.1"/>
</dbReference>
<organism evidence="8 9">
    <name type="scientific">Holospora curviuscula</name>
    <dbReference type="NCBI Taxonomy" id="1082868"/>
    <lineage>
        <taxon>Bacteria</taxon>
        <taxon>Pseudomonadati</taxon>
        <taxon>Pseudomonadota</taxon>
        <taxon>Alphaproteobacteria</taxon>
        <taxon>Holosporales</taxon>
        <taxon>Holosporaceae</taxon>
        <taxon>Holospora</taxon>
    </lineage>
</organism>
<evidence type="ECO:0000256" key="2">
    <source>
        <dbReference type="ARBA" id="ARBA00012135"/>
    </source>
</evidence>
<keyword evidence="5 8" id="KW-0418">Kinase</keyword>
<dbReference type="SUPFAM" id="SSF53613">
    <property type="entry name" value="Ribokinase-like"/>
    <property type="match status" value="1"/>
</dbReference>
<dbReference type="PANTHER" id="PTHR20858">
    <property type="entry name" value="PHOSPHOMETHYLPYRIMIDINE KINASE"/>
    <property type="match status" value="1"/>
</dbReference>
<dbReference type="GO" id="GO:0009229">
    <property type="term" value="P:thiamine diphosphate biosynthetic process"/>
    <property type="evidence" value="ECO:0007669"/>
    <property type="project" value="UniProtKB-UniPathway"/>
</dbReference>
<keyword evidence="3" id="KW-0808">Transferase</keyword>
<dbReference type="EMBL" id="PHHC01000065">
    <property type="protein sequence ID" value="PPE05356.1"/>
    <property type="molecule type" value="Genomic_DNA"/>
</dbReference>
<comment type="caution">
    <text evidence="8">The sequence shown here is derived from an EMBL/GenBank/DDBJ whole genome shotgun (WGS) entry which is preliminary data.</text>
</comment>
<dbReference type="InterPro" id="IPR004399">
    <property type="entry name" value="HMP/HMP-P_kinase_dom"/>
</dbReference>
<sequence length="264" mass="28456">MKYKCLSIAGFDGSGGAGIQADLKTFSATGSYGMTVLTSLPVQNTCGVRSCYDIPLSCIKEQLEAIFDDIRPSAIKIGMLFSTDIIQLVTAFLIQRARGIPIVLDPVMVAKSGDPLLQADAVEALKTKLIPITSIITPNLPEARILVPGYNNKKTLALKLLELGCGAILLKGGHEDSISSDDVFLSHDLTETLSVPRIKSKNTHGTGCTLSAAMASFIAQGFSTLDACRKAKLYLYDAMLHSKDESIGKGYGPVHHFHHLWKYL</sequence>
<name>A0A2S5RDG1_9PROT</name>
<dbReference type="GO" id="GO:0008902">
    <property type="term" value="F:hydroxymethylpyrimidine kinase activity"/>
    <property type="evidence" value="ECO:0007669"/>
    <property type="project" value="UniProtKB-EC"/>
</dbReference>
<dbReference type="GO" id="GO:0005524">
    <property type="term" value="F:ATP binding"/>
    <property type="evidence" value="ECO:0007669"/>
    <property type="project" value="UniProtKB-KW"/>
</dbReference>
<protein>
    <recommendedName>
        <fullName evidence="2">hydroxymethylpyrimidine kinase</fullName>
        <ecNumber evidence="2">2.7.1.49</ecNumber>
    </recommendedName>
</protein>
<dbReference type="Gene3D" id="3.40.1190.20">
    <property type="match status" value="1"/>
</dbReference>
<evidence type="ECO:0000313" key="8">
    <source>
        <dbReference type="EMBL" id="PPE05356.1"/>
    </source>
</evidence>
<dbReference type="AlphaFoldDB" id="A0A2S5RDG1"/>
<dbReference type="InterPro" id="IPR029056">
    <property type="entry name" value="Ribokinase-like"/>
</dbReference>
<evidence type="ECO:0000256" key="3">
    <source>
        <dbReference type="ARBA" id="ARBA00022679"/>
    </source>
</evidence>
<feature type="domain" description="Pyridoxamine kinase/Phosphomethylpyrimidine kinase" evidence="7">
    <location>
        <begin position="12"/>
        <end position="255"/>
    </location>
</feature>
<dbReference type="GO" id="GO:0009228">
    <property type="term" value="P:thiamine biosynthetic process"/>
    <property type="evidence" value="ECO:0007669"/>
    <property type="project" value="InterPro"/>
</dbReference>
<evidence type="ECO:0000259" key="7">
    <source>
        <dbReference type="Pfam" id="PF08543"/>
    </source>
</evidence>
<evidence type="ECO:0000256" key="5">
    <source>
        <dbReference type="ARBA" id="ARBA00022777"/>
    </source>
</evidence>
<evidence type="ECO:0000313" key="9">
    <source>
        <dbReference type="Proteomes" id="UP000239425"/>
    </source>
</evidence>
<dbReference type="FunFam" id="3.40.1190.20:FF:000003">
    <property type="entry name" value="Phosphomethylpyrimidine kinase ThiD"/>
    <property type="match status" value="1"/>
</dbReference>
<dbReference type="Pfam" id="PF08543">
    <property type="entry name" value="Phos_pyr_kin"/>
    <property type="match status" value="1"/>
</dbReference>
<dbReference type="PANTHER" id="PTHR20858:SF17">
    <property type="entry name" value="HYDROXYMETHYLPYRIMIDINE_PHOSPHOMETHYLPYRIMIDINE KINASE THI20-RELATED"/>
    <property type="match status" value="1"/>
</dbReference>
<comment type="pathway">
    <text evidence="1">Cofactor biosynthesis; thiamine diphosphate biosynthesis.</text>
</comment>